<dbReference type="Gene3D" id="3.50.50.60">
    <property type="entry name" value="FAD/NAD(P)-binding domain"/>
    <property type="match status" value="2"/>
</dbReference>
<dbReference type="OrthoDB" id="9791689at2"/>
<feature type="region of interest" description="Disordered" evidence="2">
    <location>
        <begin position="401"/>
        <end position="425"/>
    </location>
</feature>
<dbReference type="PRINTS" id="PR00420">
    <property type="entry name" value="RNGMNOXGNASE"/>
</dbReference>
<evidence type="ECO:0000313" key="4">
    <source>
        <dbReference type="EMBL" id="RZU63002.1"/>
    </source>
</evidence>
<proteinExistence type="predicted"/>
<gene>
    <name evidence="4" type="ORF">EV380_2608</name>
</gene>
<dbReference type="Proteomes" id="UP000292685">
    <property type="component" value="Unassembled WGS sequence"/>
</dbReference>
<comment type="caution">
    <text evidence="4">The sequence shown here is derived from an EMBL/GenBank/DDBJ whole genome shotgun (WGS) entry which is preliminary data.</text>
</comment>
<protein>
    <submittedName>
        <fullName evidence="4">2-polyprenyl-6-methoxyphenol hydroxylase-like FAD-dependent oxidoreductase</fullName>
    </submittedName>
</protein>
<dbReference type="InterPro" id="IPR050631">
    <property type="entry name" value="PheA/TfdB_FAD_monoxygenase"/>
</dbReference>
<dbReference type="InterPro" id="IPR036188">
    <property type="entry name" value="FAD/NAD-bd_sf"/>
</dbReference>
<dbReference type="EMBL" id="SHLA01000001">
    <property type="protein sequence ID" value="RZU63002.1"/>
    <property type="molecule type" value="Genomic_DNA"/>
</dbReference>
<reference evidence="4 5" key="1">
    <citation type="submission" date="2019-02" db="EMBL/GenBank/DDBJ databases">
        <title>Sequencing the genomes of 1000 actinobacteria strains.</title>
        <authorList>
            <person name="Klenk H.-P."/>
        </authorList>
    </citation>
    <scope>NUCLEOTIDE SEQUENCE [LARGE SCALE GENOMIC DNA]</scope>
    <source>
        <strain evidence="4 5">DSM 17364</strain>
    </source>
</reference>
<organism evidence="4 5">
    <name type="scientific">Zhihengliuella halotolerans</name>
    <dbReference type="NCBI Taxonomy" id="370736"/>
    <lineage>
        <taxon>Bacteria</taxon>
        <taxon>Bacillati</taxon>
        <taxon>Actinomycetota</taxon>
        <taxon>Actinomycetes</taxon>
        <taxon>Micrococcales</taxon>
        <taxon>Micrococcaceae</taxon>
        <taxon>Zhihengliuella</taxon>
    </lineage>
</organism>
<dbReference type="GO" id="GO:0016491">
    <property type="term" value="F:oxidoreductase activity"/>
    <property type="evidence" value="ECO:0007669"/>
    <property type="project" value="UniProtKB-KW"/>
</dbReference>
<dbReference type="NCBIfam" id="NF004833">
    <property type="entry name" value="PRK06185.1-1"/>
    <property type="match status" value="1"/>
</dbReference>
<dbReference type="Pfam" id="PF01494">
    <property type="entry name" value="FAD_binding_3"/>
    <property type="match status" value="1"/>
</dbReference>
<dbReference type="PANTHER" id="PTHR43476">
    <property type="entry name" value="3-(3-HYDROXY-PHENYL)PROPIONATE/3-HYDROXYCINNAMIC ACID HYDROXYLASE"/>
    <property type="match status" value="1"/>
</dbReference>
<name>A0A4Q8AFB1_9MICC</name>
<evidence type="ECO:0000256" key="1">
    <source>
        <dbReference type="ARBA" id="ARBA00023002"/>
    </source>
</evidence>
<keyword evidence="5" id="KW-1185">Reference proteome</keyword>
<dbReference type="InterPro" id="IPR002938">
    <property type="entry name" value="FAD-bd"/>
</dbReference>
<accession>A0A4Q8AFB1</accession>
<dbReference type="RefSeq" id="WP_130451498.1">
    <property type="nucleotide sequence ID" value="NZ_SHLA01000001.1"/>
</dbReference>
<keyword evidence="1" id="KW-0560">Oxidoreductase</keyword>
<evidence type="ECO:0000313" key="5">
    <source>
        <dbReference type="Proteomes" id="UP000292685"/>
    </source>
</evidence>
<dbReference type="AlphaFoldDB" id="A0A4Q8AFB1"/>
<dbReference type="SUPFAM" id="SSF51905">
    <property type="entry name" value="FAD/NAD(P)-binding domain"/>
    <property type="match status" value="1"/>
</dbReference>
<sequence length="425" mass="45666">MTTRISTTCLIIGGGPAGMIAGLLLARSGVTVTVIEKHGDFLRDFRGDTVHPTTLELLDDLGLFEAFDALPHSRIQEVNVPRAGGGTVRLGDLRRLPLKHPYIAMIPQWDFLNLIAAAGEREPGFTLRLRTEATSLLFEDGQVVGARIADDAGAGEIRAHLTLAADGRWSTAAREASLPVRDFPVDADVWWFRLPTAEGEDRLISGSLLPRSIAGQLYVGIPRPGYLQVARIIPKGADPHLRAAGIGALRRDVAAAYPELPKAVAALEFDDVKLLDVRVTRLARWHAKGLLCIGDAAHAMSPIAGVGINLAIQDGVAAARLLAAPLLAGTIGDRDVAAVQRRRTPPTVATQTMQRFLHRGLSRVMREGAELAAPPALAWLVEHFPALTVLPAYAAGVGLRPEHAPSAARRPPYRPERGARRARLN</sequence>
<evidence type="ECO:0000256" key="2">
    <source>
        <dbReference type="SAM" id="MobiDB-lite"/>
    </source>
</evidence>
<feature type="domain" description="FAD-binding" evidence="3">
    <location>
        <begin position="7"/>
        <end position="344"/>
    </location>
</feature>
<dbReference type="PANTHER" id="PTHR43476:SF5">
    <property type="entry name" value="FAD-DEPENDENT MONOOXYGENASE"/>
    <property type="match status" value="1"/>
</dbReference>
<evidence type="ECO:0000259" key="3">
    <source>
        <dbReference type="Pfam" id="PF01494"/>
    </source>
</evidence>
<dbReference type="GO" id="GO:0071949">
    <property type="term" value="F:FAD binding"/>
    <property type="evidence" value="ECO:0007669"/>
    <property type="project" value="InterPro"/>
</dbReference>